<keyword evidence="1" id="KW-1133">Transmembrane helix</keyword>
<dbReference type="AlphaFoldDB" id="A0A444ISR0"/>
<keyword evidence="1" id="KW-0812">Transmembrane</keyword>
<keyword evidence="1" id="KW-0472">Membrane</keyword>
<evidence type="ECO:0000313" key="4">
    <source>
        <dbReference type="Proteomes" id="UP000287853"/>
    </source>
</evidence>
<dbReference type="EMBL" id="MTKO01000106">
    <property type="protein sequence ID" value="RWX43904.1"/>
    <property type="molecule type" value="Genomic_DNA"/>
</dbReference>
<comment type="caution">
    <text evidence="3">The sequence shown here is derived from an EMBL/GenBank/DDBJ whole genome shotgun (WGS) entry which is preliminary data.</text>
</comment>
<protein>
    <submittedName>
        <fullName evidence="3">DUF218 domain-containing protein</fullName>
    </submittedName>
</protein>
<dbReference type="Gene3D" id="3.40.50.620">
    <property type="entry name" value="HUPs"/>
    <property type="match status" value="1"/>
</dbReference>
<evidence type="ECO:0000259" key="2">
    <source>
        <dbReference type="Pfam" id="PF02698"/>
    </source>
</evidence>
<dbReference type="Pfam" id="PF02698">
    <property type="entry name" value="DUF218"/>
    <property type="match status" value="1"/>
</dbReference>
<dbReference type="InterPro" id="IPR003848">
    <property type="entry name" value="DUF218"/>
</dbReference>
<accession>A0A444ISR0</accession>
<reference evidence="3 4" key="1">
    <citation type="submission" date="2017-01" db="EMBL/GenBank/DDBJ databases">
        <title>The cable genome- insights into the physiology and evolution of filamentous bacteria capable of sulfide oxidation via long distance electron transfer.</title>
        <authorList>
            <person name="Schreiber L."/>
            <person name="Bjerg J.T."/>
            <person name="Boggild A."/>
            <person name="Van De Vossenberg J."/>
            <person name="Meysman F."/>
            <person name="Nielsen L.P."/>
            <person name="Schramm A."/>
            <person name="Kjeldsen K.U."/>
        </authorList>
    </citation>
    <scope>NUCLEOTIDE SEQUENCE [LARGE SCALE GENOMIC DNA]</scope>
    <source>
        <strain evidence="3">MCF</strain>
    </source>
</reference>
<evidence type="ECO:0000256" key="1">
    <source>
        <dbReference type="SAM" id="Phobius"/>
    </source>
</evidence>
<keyword evidence="4" id="KW-1185">Reference proteome</keyword>
<dbReference type="Proteomes" id="UP000287853">
    <property type="component" value="Unassembled WGS sequence"/>
</dbReference>
<evidence type="ECO:0000313" key="3">
    <source>
        <dbReference type="EMBL" id="RWX43904.1"/>
    </source>
</evidence>
<feature type="transmembrane region" description="Helical" evidence="1">
    <location>
        <begin position="6"/>
        <end position="27"/>
    </location>
</feature>
<dbReference type="CDD" id="cd06259">
    <property type="entry name" value="YdcF-like"/>
    <property type="match status" value="1"/>
</dbReference>
<dbReference type="InterPro" id="IPR014729">
    <property type="entry name" value="Rossmann-like_a/b/a_fold"/>
</dbReference>
<proteinExistence type="predicted"/>
<name>A0A444ISR0_9BACT</name>
<feature type="domain" description="DUF218" evidence="2">
    <location>
        <begin position="45"/>
        <end position="175"/>
    </location>
</feature>
<gene>
    <name evidence="3" type="ORF">H206_02335</name>
</gene>
<organism evidence="3 4">
    <name type="scientific">Candidatus Electrothrix aarhusensis</name>
    <dbReference type="NCBI Taxonomy" id="1859131"/>
    <lineage>
        <taxon>Bacteria</taxon>
        <taxon>Pseudomonadati</taxon>
        <taxon>Thermodesulfobacteriota</taxon>
        <taxon>Desulfobulbia</taxon>
        <taxon>Desulfobulbales</taxon>
        <taxon>Desulfobulbaceae</taxon>
        <taxon>Candidatus Electrothrix</taxon>
    </lineage>
</organism>
<sequence>MLKTRLPSFLCGTVFGILLTLAAGILFMRYAPFLLIVDEPVEQADIAVVLGGGGGSRLRKGLSLYEAGLVKHLVLVDNKKNAWDYMLGRFCPNCAAEGKITIIEGSRNTFTDAELVEKYCYTNNIKSMLVVTDPYHTRRASLIFTAQFAESEVQVAVVSSGDFGSRFAPDEQWWRDENTLQTVWAELNKIFIILLRKYELCTH</sequence>